<accession>A0AAD7BXW1</accession>
<dbReference type="PANTHER" id="PTHR42978:SF5">
    <property type="entry name" value="METALLO-BETA-LACTAMASE DOMAIN-CONTAINING PROTEIN"/>
    <property type="match status" value="1"/>
</dbReference>
<evidence type="ECO:0000313" key="6">
    <source>
        <dbReference type="Proteomes" id="UP001221757"/>
    </source>
</evidence>
<evidence type="ECO:0000256" key="1">
    <source>
        <dbReference type="ARBA" id="ARBA00007749"/>
    </source>
</evidence>
<comment type="similarity">
    <text evidence="1">Belongs to the metallo-beta-lactamase superfamily.</text>
</comment>
<dbReference type="InterPro" id="IPR051013">
    <property type="entry name" value="MBL_superfamily_lactonases"/>
</dbReference>
<dbReference type="PANTHER" id="PTHR42978">
    <property type="entry name" value="QUORUM-QUENCHING LACTONASE YTNP-RELATED-RELATED"/>
    <property type="match status" value="1"/>
</dbReference>
<protein>
    <submittedName>
        <fullName evidence="5">Uncharacterized protein</fullName>
    </submittedName>
</protein>
<dbReference type="EMBL" id="JARKIE010000487">
    <property type="protein sequence ID" value="KAJ7633718.1"/>
    <property type="molecule type" value="Genomic_DNA"/>
</dbReference>
<comment type="caution">
    <text evidence="5">The sequence shown here is derived from an EMBL/GenBank/DDBJ whole genome shotgun (WGS) entry which is preliminary data.</text>
</comment>
<sequence>MPEGTVSNIPDTMGLMFGAETNITTFPESPTATLQASDLVGHNITKIDFAAVNLTFSGLKAIDYFGDGSFYLLHIPVHLPGHMTALARVTLTSFIALGGDTFHHVGEACPRPAFQKNFPCPVDLLEAKTSTSTEYFWSPNSNMGVFDMTSRAQQLFSVSNLSDSFYADPAISQVSLEKIATFDADRDFFLVVAHNMSLVGALPYFPASLNDWKASQLKETMAWGFVDKANPAFAFGTAYSRLQYRRRESKFPVLGHFQRIPDISASSSPIHLKIG</sequence>
<keyword evidence="6" id="KW-1185">Reference proteome</keyword>
<dbReference type="GO" id="GO:0016787">
    <property type="term" value="F:hydrolase activity"/>
    <property type="evidence" value="ECO:0007669"/>
    <property type="project" value="UniProtKB-KW"/>
</dbReference>
<organism evidence="5 6">
    <name type="scientific">Mycena rosella</name>
    <name type="common">Pink bonnet</name>
    <name type="synonym">Agaricus rosellus</name>
    <dbReference type="NCBI Taxonomy" id="1033263"/>
    <lineage>
        <taxon>Eukaryota</taxon>
        <taxon>Fungi</taxon>
        <taxon>Dikarya</taxon>
        <taxon>Basidiomycota</taxon>
        <taxon>Agaricomycotina</taxon>
        <taxon>Agaricomycetes</taxon>
        <taxon>Agaricomycetidae</taxon>
        <taxon>Agaricales</taxon>
        <taxon>Marasmiineae</taxon>
        <taxon>Mycenaceae</taxon>
        <taxon>Mycena</taxon>
    </lineage>
</organism>
<keyword evidence="3" id="KW-0378">Hydrolase</keyword>
<proteinExistence type="inferred from homology"/>
<dbReference type="SUPFAM" id="SSF56281">
    <property type="entry name" value="Metallo-hydrolase/oxidoreductase"/>
    <property type="match status" value="1"/>
</dbReference>
<evidence type="ECO:0000256" key="2">
    <source>
        <dbReference type="ARBA" id="ARBA00022723"/>
    </source>
</evidence>
<keyword evidence="2" id="KW-0479">Metal-binding</keyword>
<dbReference type="AlphaFoldDB" id="A0AAD7BXW1"/>
<evidence type="ECO:0000313" key="5">
    <source>
        <dbReference type="EMBL" id="KAJ7633718.1"/>
    </source>
</evidence>
<dbReference type="InterPro" id="IPR036866">
    <property type="entry name" value="RibonucZ/Hydroxyglut_hydro"/>
</dbReference>
<evidence type="ECO:0000256" key="4">
    <source>
        <dbReference type="ARBA" id="ARBA00022833"/>
    </source>
</evidence>
<name>A0AAD7BXW1_MYCRO</name>
<gene>
    <name evidence="5" type="ORF">B0H17DRAFT_961708</name>
</gene>
<evidence type="ECO:0000256" key="3">
    <source>
        <dbReference type="ARBA" id="ARBA00022801"/>
    </source>
</evidence>
<dbReference type="GO" id="GO:0046872">
    <property type="term" value="F:metal ion binding"/>
    <property type="evidence" value="ECO:0007669"/>
    <property type="project" value="UniProtKB-KW"/>
</dbReference>
<keyword evidence="4" id="KW-0862">Zinc</keyword>
<dbReference type="Proteomes" id="UP001221757">
    <property type="component" value="Unassembled WGS sequence"/>
</dbReference>
<reference evidence="5" key="1">
    <citation type="submission" date="2023-03" db="EMBL/GenBank/DDBJ databases">
        <title>Massive genome expansion in bonnet fungi (Mycena s.s.) driven by repeated elements and novel gene families across ecological guilds.</title>
        <authorList>
            <consortium name="Lawrence Berkeley National Laboratory"/>
            <person name="Harder C.B."/>
            <person name="Miyauchi S."/>
            <person name="Viragh M."/>
            <person name="Kuo A."/>
            <person name="Thoen E."/>
            <person name="Andreopoulos B."/>
            <person name="Lu D."/>
            <person name="Skrede I."/>
            <person name="Drula E."/>
            <person name="Henrissat B."/>
            <person name="Morin E."/>
            <person name="Kohler A."/>
            <person name="Barry K."/>
            <person name="LaButti K."/>
            <person name="Morin E."/>
            <person name="Salamov A."/>
            <person name="Lipzen A."/>
            <person name="Mereny Z."/>
            <person name="Hegedus B."/>
            <person name="Baldrian P."/>
            <person name="Stursova M."/>
            <person name="Weitz H."/>
            <person name="Taylor A."/>
            <person name="Grigoriev I.V."/>
            <person name="Nagy L.G."/>
            <person name="Martin F."/>
            <person name="Kauserud H."/>
        </authorList>
    </citation>
    <scope>NUCLEOTIDE SEQUENCE</scope>
    <source>
        <strain evidence="5">CBHHK067</strain>
    </source>
</reference>